<dbReference type="CDD" id="cd00085">
    <property type="entry name" value="HNHc"/>
    <property type="match status" value="1"/>
</dbReference>
<gene>
    <name evidence="2" type="ORF">NP439_24055</name>
</gene>
<evidence type="ECO:0000313" key="3">
    <source>
        <dbReference type="Proteomes" id="UP001059773"/>
    </source>
</evidence>
<dbReference type="Gene3D" id="1.10.30.50">
    <property type="match status" value="1"/>
</dbReference>
<feature type="domain" description="HNH nuclease" evidence="1">
    <location>
        <begin position="199"/>
        <end position="263"/>
    </location>
</feature>
<name>A0ABY5JRW1_9BACI</name>
<sequence length="288" mass="33751">MLVEEYKAYLKNPETRFFIIDTHGGKDIQNIYEDKDFVKYAWDTSKFGKVRKNDMFIYRRPGKNSELKEFYFFGAGVFGEIEKSESDNHVFSYIHTSVRFKNYISATDERLAAYQWKFKTRVKDNWAHFFNQYGMNEIKKEDFEFLLGLGIDSDDYTLLDGETNIADQKDMADELATTAVDKEGKRIKVYGYRYERKPKLRKEALKIHGYTCKACGFNFEDNYGEIGKDFIEVHHVKPLSEVQEESEVDPRHDLVPLCSNCHRMIHRKRGGMLGVEELKAIIESSKVV</sequence>
<dbReference type="SMART" id="SM00507">
    <property type="entry name" value="HNHc"/>
    <property type="match status" value="1"/>
</dbReference>
<evidence type="ECO:0000313" key="2">
    <source>
        <dbReference type="EMBL" id="UUI03065.1"/>
    </source>
</evidence>
<keyword evidence="2" id="KW-0540">Nuclease</keyword>
<keyword evidence="2" id="KW-0255">Endonuclease</keyword>
<reference evidence="2" key="1">
    <citation type="submission" date="2022-07" db="EMBL/GenBank/DDBJ databases">
        <title>FELIX.</title>
        <authorList>
            <person name="Wan K.H."/>
            <person name="Park S."/>
            <person name="Lawrence Q."/>
            <person name="Eichenberger J.P."/>
            <person name="Booth B.W."/>
            <person name="Piaggio A.J."/>
            <person name="Chandler J.C."/>
            <person name="Franklin A.B."/>
            <person name="Celniker S.E."/>
        </authorList>
    </citation>
    <scope>NUCLEOTIDE SEQUENCE</scope>
    <source>
        <strain evidence="2">QA-1986 374</strain>
    </source>
</reference>
<evidence type="ECO:0000259" key="1">
    <source>
        <dbReference type="SMART" id="SM00507"/>
    </source>
</evidence>
<dbReference type="Proteomes" id="UP001059773">
    <property type="component" value="Chromosome"/>
</dbReference>
<dbReference type="GO" id="GO:0004519">
    <property type="term" value="F:endonuclease activity"/>
    <property type="evidence" value="ECO:0007669"/>
    <property type="project" value="UniProtKB-KW"/>
</dbReference>
<accession>A0ABY5JRW1</accession>
<dbReference type="EMBL" id="CP101914">
    <property type="protein sequence ID" value="UUI03065.1"/>
    <property type="molecule type" value="Genomic_DNA"/>
</dbReference>
<dbReference type="InterPro" id="IPR003615">
    <property type="entry name" value="HNH_nuc"/>
</dbReference>
<dbReference type="Pfam" id="PF01844">
    <property type="entry name" value="HNH"/>
    <property type="match status" value="1"/>
</dbReference>
<protein>
    <submittedName>
        <fullName evidence="2">HNH endonuclease</fullName>
    </submittedName>
</protein>
<keyword evidence="2" id="KW-0378">Hydrolase</keyword>
<dbReference type="RefSeq" id="WP_256708248.1">
    <property type="nucleotide sequence ID" value="NZ_CP101914.1"/>
</dbReference>
<organism evidence="2 3">
    <name type="scientific">Oceanobacillus jeddahense</name>
    <dbReference type="NCBI Taxonomy" id="1462527"/>
    <lineage>
        <taxon>Bacteria</taxon>
        <taxon>Bacillati</taxon>
        <taxon>Bacillota</taxon>
        <taxon>Bacilli</taxon>
        <taxon>Bacillales</taxon>
        <taxon>Bacillaceae</taxon>
        <taxon>Oceanobacillus</taxon>
    </lineage>
</organism>
<proteinExistence type="predicted"/>
<dbReference type="InterPro" id="IPR002711">
    <property type="entry name" value="HNH"/>
</dbReference>
<keyword evidence="3" id="KW-1185">Reference proteome</keyword>